<dbReference type="RefSeq" id="WP_095293856.1">
    <property type="nucleotide sequence ID" value="NZ_NPBW01000051.1"/>
</dbReference>
<evidence type="ECO:0000313" key="3">
    <source>
        <dbReference type="EMBL" id="PAE88679.1"/>
    </source>
</evidence>
<dbReference type="Pfam" id="PF01546">
    <property type="entry name" value="Peptidase_M20"/>
    <property type="match status" value="1"/>
</dbReference>
<gene>
    <name evidence="3" type="ORF">CHH72_11935</name>
</gene>
<dbReference type="Gene3D" id="3.40.630.10">
    <property type="entry name" value="Zn peptidases"/>
    <property type="match status" value="1"/>
</dbReference>
<comment type="similarity">
    <text evidence="1">Belongs to the peptidase M20A family.</text>
</comment>
<dbReference type="NCBIfam" id="TIGR01891">
    <property type="entry name" value="amidohydrolases"/>
    <property type="match status" value="1"/>
</dbReference>
<organism evidence="3 4">
    <name type="scientific">Shouchella clausii</name>
    <name type="common">Alkalihalobacillus clausii</name>
    <dbReference type="NCBI Taxonomy" id="79880"/>
    <lineage>
        <taxon>Bacteria</taxon>
        <taxon>Bacillati</taxon>
        <taxon>Bacillota</taxon>
        <taxon>Bacilli</taxon>
        <taxon>Bacillales</taxon>
        <taxon>Bacillaceae</taxon>
        <taxon>Shouchella</taxon>
    </lineage>
</organism>
<proteinExistence type="inferred from homology"/>
<dbReference type="SUPFAM" id="SSF53187">
    <property type="entry name" value="Zn-dependent exopeptidases"/>
    <property type="match status" value="1"/>
</dbReference>
<comment type="caution">
    <text evidence="3">The sequence shown here is derived from an EMBL/GenBank/DDBJ whole genome shotgun (WGS) entry which is preliminary data.</text>
</comment>
<dbReference type="InterPro" id="IPR036264">
    <property type="entry name" value="Bact_exopeptidase_dim_dom"/>
</dbReference>
<dbReference type="InterPro" id="IPR017144">
    <property type="entry name" value="Xaa-Arg_dipeptidase"/>
</dbReference>
<dbReference type="Proteomes" id="UP000216207">
    <property type="component" value="Unassembled WGS sequence"/>
</dbReference>
<dbReference type="EMBL" id="NPCC01000013">
    <property type="protein sequence ID" value="PAE88679.1"/>
    <property type="molecule type" value="Genomic_DNA"/>
</dbReference>
<dbReference type="Pfam" id="PF07687">
    <property type="entry name" value="M20_dimer"/>
    <property type="match status" value="1"/>
</dbReference>
<dbReference type="GO" id="GO:0016805">
    <property type="term" value="F:dipeptidase activity"/>
    <property type="evidence" value="ECO:0007669"/>
    <property type="project" value="InterPro"/>
</dbReference>
<name>A0A268NZK9_SHOCL</name>
<evidence type="ECO:0000259" key="2">
    <source>
        <dbReference type="Pfam" id="PF07687"/>
    </source>
</evidence>
<dbReference type="Gene3D" id="3.30.70.360">
    <property type="match status" value="1"/>
</dbReference>
<dbReference type="GO" id="GO:0071713">
    <property type="term" value="F:para-aminobenzoyl-glutamate hydrolase activity"/>
    <property type="evidence" value="ECO:0007669"/>
    <property type="project" value="TreeGrafter"/>
</dbReference>
<feature type="domain" description="Peptidase M20 dimerisation" evidence="2">
    <location>
        <begin position="173"/>
        <end position="264"/>
    </location>
</feature>
<dbReference type="InterPro" id="IPR011650">
    <property type="entry name" value="Peptidase_M20_dimer"/>
</dbReference>
<sequence length="396" mass="42810">MATTILAEKQEILTALDQRDKELRELALMIHANPELSFKEYKAAEWLSAYLEKEGFQVERGVAGLETAFTAVWEGNPGGPVIGILAEYDALPNLGHACGHNLIGTAAVGAAVALKDAYPKLQGTIKVIGTPAEEGGGGKIYMCNHGTFNDLDAAMMVHPKNKTMVLRGGLACMTATFSFYGKESHAASAPEKGISALDALIQSYNAINSLRQFFTDDVRIHGIITKGGDAANIVPGHCEAQFIIRAATTNRLHEIKEKVYEAVRYSGQSVGAKYKIEEGLIYAERNNNHALAELFKENWEAMGIEVEDPPKQGGIGSSDIGNVGQVTATIHPYIKIGENTNHTFEFTEDTKSEGGMKGMNQAAAGLAMTAYDLCTNPDALKAIRDEFEAWKKTQGR</sequence>
<dbReference type="PANTHER" id="PTHR30575">
    <property type="entry name" value="PEPTIDASE M20"/>
    <property type="match status" value="1"/>
</dbReference>
<dbReference type="PIRSF" id="PIRSF037226">
    <property type="entry name" value="Amidohydrolase_ACY1L2_prd"/>
    <property type="match status" value="1"/>
</dbReference>
<dbReference type="FunFam" id="3.30.70.360:FF:000004">
    <property type="entry name" value="Peptidase M20 domain-containing protein 2"/>
    <property type="match status" value="1"/>
</dbReference>
<dbReference type="InterPro" id="IPR002933">
    <property type="entry name" value="Peptidase_M20"/>
</dbReference>
<evidence type="ECO:0000313" key="4">
    <source>
        <dbReference type="Proteomes" id="UP000216207"/>
    </source>
</evidence>
<dbReference type="GO" id="GO:0046657">
    <property type="term" value="P:folic acid catabolic process"/>
    <property type="evidence" value="ECO:0007669"/>
    <property type="project" value="TreeGrafter"/>
</dbReference>
<keyword evidence="3" id="KW-0378">Hydrolase</keyword>
<dbReference type="SUPFAM" id="SSF55031">
    <property type="entry name" value="Bacterial exopeptidase dimerisation domain"/>
    <property type="match status" value="1"/>
</dbReference>
<dbReference type="PANTHER" id="PTHR30575:SF0">
    <property type="entry name" value="XAA-ARG DIPEPTIDASE"/>
    <property type="match status" value="1"/>
</dbReference>
<evidence type="ECO:0000256" key="1">
    <source>
        <dbReference type="PIRNR" id="PIRNR037226"/>
    </source>
</evidence>
<dbReference type="CDD" id="cd03887">
    <property type="entry name" value="M20_Acy1L2"/>
    <property type="match status" value="1"/>
</dbReference>
<accession>A0A268NZK9</accession>
<protein>
    <recommendedName>
        <fullName evidence="1">Peptidase M20 domain-containing protein 2</fullName>
    </recommendedName>
</protein>
<reference evidence="3 4" key="1">
    <citation type="submission" date="2017-07" db="EMBL/GenBank/DDBJ databases">
        <title>Isolation and whole genome analysis of endospore-forming bacteria from heroin.</title>
        <authorList>
            <person name="Kalinowski J."/>
            <person name="Ahrens B."/>
            <person name="Al-Dilaimi A."/>
            <person name="Winkler A."/>
            <person name="Wibberg D."/>
            <person name="Schleenbecker U."/>
            <person name="Ruckert C."/>
            <person name="Wolfel R."/>
            <person name="Grass G."/>
        </authorList>
    </citation>
    <scope>NUCLEOTIDE SEQUENCE [LARGE SCALE GENOMIC DNA]</scope>
    <source>
        <strain evidence="3 4">7539</strain>
    </source>
</reference>
<dbReference type="InterPro" id="IPR052030">
    <property type="entry name" value="Peptidase_M20/M20A_hydrolases"/>
</dbReference>
<dbReference type="GO" id="GO:0005737">
    <property type="term" value="C:cytoplasm"/>
    <property type="evidence" value="ECO:0007669"/>
    <property type="project" value="TreeGrafter"/>
</dbReference>
<dbReference type="InterPro" id="IPR017439">
    <property type="entry name" value="Amidohydrolase"/>
</dbReference>
<dbReference type="AlphaFoldDB" id="A0A268NZK9"/>